<evidence type="ECO:0000256" key="2">
    <source>
        <dbReference type="ARBA" id="ARBA00007362"/>
    </source>
</evidence>
<dbReference type="InterPro" id="IPR037185">
    <property type="entry name" value="EmrE-like"/>
</dbReference>
<dbReference type="OrthoDB" id="3250831at2"/>
<organism evidence="9 10">
    <name type="scientific">Gallibacterium genomosp. 3</name>
    <dbReference type="NCBI Taxonomy" id="505345"/>
    <lineage>
        <taxon>Bacteria</taxon>
        <taxon>Pseudomonadati</taxon>
        <taxon>Pseudomonadota</taxon>
        <taxon>Gammaproteobacteria</taxon>
        <taxon>Pasteurellales</taxon>
        <taxon>Pasteurellaceae</taxon>
        <taxon>Gallibacterium</taxon>
    </lineage>
</organism>
<protein>
    <submittedName>
        <fullName evidence="9">Transporter</fullName>
    </submittedName>
</protein>
<dbReference type="EMBL" id="JTJM01000007">
    <property type="protein sequence ID" value="OBW93664.1"/>
    <property type="molecule type" value="Genomic_DNA"/>
</dbReference>
<feature type="transmembrane region" description="Helical" evidence="8">
    <location>
        <begin position="131"/>
        <end position="147"/>
    </location>
</feature>
<evidence type="ECO:0000256" key="4">
    <source>
        <dbReference type="ARBA" id="ARBA00022475"/>
    </source>
</evidence>
<proteinExistence type="inferred from homology"/>
<dbReference type="Proteomes" id="UP000243558">
    <property type="component" value="Unassembled WGS sequence"/>
</dbReference>
<feature type="transmembrane region" description="Helical" evidence="8">
    <location>
        <begin position="268"/>
        <end position="290"/>
    </location>
</feature>
<feature type="transmembrane region" description="Helical" evidence="8">
    <location>
        <begin position="176"/>
        <end position="198"/>
    </location>
</feature>
<dbReference type="AlphaFoldDB" id="A0A1A7NXE2"/>
<evidence type="ECO:0000256" key="8">
    <source>
        <dbReference type="SAM" id="Phobius"/>
    </source>
</evidence>
<dbReference type="PATRIC" id="fig|505345.7.peg.372"/>
<evidence type="ECO:0000313" key="9">
    <source>
        <dbReference type="EMBL" id="OBW93664.1"/>
    </source>
</evidence>
<evidence type="ECO:0000256" key="5">
    <source>
        <dbReference type="ARBA" id="ARBA00022692"/>
    </source>
</evidence>
<dbReference type="NCBIfam" id="TIGR00688">
    <property type="entry name" value="rarD"/>
    <property type="match status" value="1"/>
</dbReference>
<feature type="transmembrane region" description="Helical" evidence="8">
    <location>
        <begin position="213"/>
        <end position="230"/>
    </location>
</feature>
<comment type="similarity">
    <text evidence="2">Belongs to the EamA transporter family.</text>
</comment>
<comment type="caution">
    <text evidence="9">The sequence shown here is derived from an EMBL/GenBank/DDBJ whole genome shotgun (WGS) entry which is preliminary data.</text>
</comment>
<feature type="transmembrane region" description="Helical" evidence="8">
    <location>
        <begin position="242"/>
        <end position="262"/>
    </location>
</feature>
<evidence type="ECO:0000256" key="6">
    <source>
        <dbReference type="ARBA" id="ARBA00022989"/>
    </source>
</evidence>
<sequence length="301" mass="34100">MNPLILGIVLCILSQILFSSLFLFSYAMQPLSGSVIFALRIVVTMCSLWLLLYFNPQKQSIKHFILHTLGNSILRWSTVLIGTCILASQLWLFMWAPINGEGLNVAMGYFLFPLAMVFAGKILWQEKLTTLQLLALILAICGILNELYRTHAFSWTTLWVVLLYPPYYLSRRILKVPALLGLTFDLTLIAPFALYFLLPQQDVWHTISHQPRYWLLLPLLGIVSALSMSFNVRSSTLLPMKLFGLLSYIEPTLLFILSITILNTAMPSAAYITYGFIWSALCVLAINGFITPTRIKLKSIQ</sequence>
<dbReference type="SUPFAM" id="SSF103481">
    <property type="entry name" value="Multidrug resistance efflux transporter EmrE"/>
    <property type="match status" value="1"/>
</dbReference>
<name>A0A1A7NXE2_9PAST</name>
<evidence type="ECO:0000256" key="3">
    <source>
        <dbReference type="ARBA" id="ARBA00022448"/>
    </source>
</evidence>
<feature type="transmembrane region" description="Helical" evidence="8">
    <location>
        <begin position="153"/>
        <end position="169"/>
    </location>
</feature>
<dbReference type="RefSeq" id="WP_065238716.1">
    <property type="nucleotide sequence ID" value="NZ_JTJM01000007.1"/>
</dbReference>
<feature type="transmembrane region" description="Helical" evidence="8">
    <location>
        <begin position="34"/>
        <end position="52"/>
    </location>
</feature>
<keyword evidence="6 8" id="KW-1133">Transmembrane helix</keyword>
<evidence type="ECO:0000313" key="10">
    <source>
        <dbReference type="Proteomes" id="UP000243558"/>
    </source>
</evidence>
<keyword evidence="4" id="KW-1003">Cell membrane</keyword>
<reference evidence="9 10" key="1">
    <citation type="submission" date="2014-11" db="EMBL/GenBank/DDBJ databases">
        <title>Pan-genome of Gallibacterium spp.</title>
        <authorList>
            <person name="Kudirkiene E."/>
            <person name="Bojesen A.M."/>
        </authorList>
    </citation>
    <scope>NUCLEOTIDE SEQUENCE [LARGE SCALE GENOMIC DNA]</scope>
    <source>
        <strain evidence="9 10">F151</strain>
    </source>
</reference>
<evidence type="ECO:0000256" key="1">
    <source>
        <dbReference type="ARBA" id="ARBA00004651"/>
    </source>
</evidence>
<keyword evidence="3" id="KW-0813">Transport</keyword>
<comment type="subcellular location">
    <subcellularLocation>
        <location evidence="1">Cell membrane</location>
        <topology evidence="1">Multi-pass membrane protein</topology>
    </subcellularLocation>
</comment>
<dbReference type="InterPro" id="IPR004626">
    <property type="entry name" value="RarD"/>
</dbReference>
<feature type="transmembrane region" description="Helical" evidence="8">
    <location>
        <begin position="73"/>
        <end position="94"/>
    </location>
</feature>
<feature type="transmembrane region" description="Helical" evidence="8">
    <location>
        <begin position="7"/>
        <end position="28"/>
    </location>
</feature>
<gene>
    <name evidence="9" type="ORF">QV01_01845</name>
</gene>
<evidence type="ECO:0000256" key="7">
    <source>
        <dbReference type="ARBA" id="ARBA00023136"/>
    </source>
</evidence>
<keyword evidence="5 8" id="KW-0812">Transmembrane</keyword>
<feature type="transmembrane region" description="Helical" evidence="8">
    <location>
        <begin position="106"/>
        <end position="124"/>
    </location>
</feature>
<keyword evidence="10" id="KW-1185">Reference proteome</keyword>
<keyword evidence="7 8" id="KW-0472">Membrane</keyword>
<dbReference type="GO" id="GO:0005886">
    <property type="term" value="C:plasma membrane"/>
    <property type="evidence" value="ECO:0007669"/>
    <property type="project" value="UniProtKB-SubCell"/>
</dbReference>
<accession>A0A1A7NXE2</accession>